<gene>
    <name evidence="2" type="ORF">UR21_C0016G0003</name>
</gene>
<reference evidence="2 3" key="1">
    <citation type="journal article" date="2015" name="Nature">
        <title>rRNA introns, odd ribosomes, and small enigmatic genomes across a large radiation of phyla.</title>
        <authorList>
            <person name="Brown C.T."/>
            <person name="Hug L.A."/>
            <person name="Thomas B.C."/>
            <person name="Sharon I."/>
            <person name="Castelle C.J."/>
            <person name="Singh A."/>
            <person name="Wilkins M.J."/>
            <person name="Williams K.H."/>
            <person name="Banfield J.F."/>
        </authorList>
    </citation>
    <scope>NUCLEOTIDE SEQUENCE [LARGE SCALE GENOMIC DNA]</scope>
</reference>
<protein>
    <recommendedName>
        <fullName evidence="4">DUF2029 domain-containing protein</fullName>
    </recommendedName>
</protein>
<sequence>MPLTWPWPFPNHTENDPAILKLPAILADFGIAYLIYKWTNKKWASLIFLINPVIWYNSSVWGQYDSVINFFALLAFYLLNKKKLLFAIIAFVLSIYIKASLLIFAPIFLIIAIRQKYSFKKYILSLVLSLTVVALITLPFSQGEPFFWLYYLYKDKVFIDQLHVVTANAFNLWGTIFGVKDSAVEIKDFLPFFGFTYQIWGYILFTISYIPLLFKVYKNSDLKVVAWTLALTAFASFVLLTNMHERYLYPLFPYLTILLTTGVVANWEYWLITTISLLGMYNFWFTPKINIIISFLSFGDRLMPRILGFLLFILLLKLYTRYNEIK</sequence>
<evidence type="ECO:0000256" key="1">
    <source>
        <dbReference type="SAM" id="Phobius"/>
    </source>
</evidence>
<keyword evidence="1" id="KW-0472">Membrane</keyword>
<accession>A0A0G0AWV9</accession>
<evidence type="ECO:0000313" key="3">
    <source>
        <dbReference type="Proteomes" id="UP000034803"/>
    </source>
</evidence>
<evidence type="ECO:0000313" key="2">
    <source>
        <dbReference type="EMBL" id="KKP31085.1"/>
    </source>
</evidence>
<comment type="caution">
    <text evidence="2">The sequence shown here is derived from an EMBL/GenBank/DDBJ whole genome shotgun (WGS) entry which is preliminary data.</text>
</comment>
<dbReference type="EMBL" id="LBOI01000016">
    <property type="protein sequence ID" value="KKP31085.1"/>
    <property type="molecule type" value="Genomic_DNA"/>
</dbReference>
<feature type="transmembrane region" description="Helical" evidence="1">
    <location>
        <begin position="20"/>
        <end position="36"/>
    </location>
</feature>
<dbReference type="AlphaFoldDB" id="A0A0G0AWV9"/>
<keyword evidence="1" id="KW-0812">Transmembrane</keyword>
<feature type="transmembrane region" description="Helical" evidence="1">
    <location>
        <begin position="302"/>
        <end position="320"/>
    </location>
</feature>
<organism evidence="2 3">
    <name type="scientific">Candidatus Woesebacteria bacterium GW2011_GWC2_31_9</name>
    <dbReference type="NCBI Taxonomy" id="1618586"/>
    <lineage>
        <taxon>Bacteria</taxon>
        <taxon>Candidatus Woeseibacteriota</taxon>
    </lineage>
</organism>
<feature type="transmembrane region" description="Helical" evidence="1">
    <location>
        <begin position="224"/>
        <end position="241"/>
    </location>
</feature>
<proteinExistence type="predicted"/>
<evidence type="ECO:0008006" key="4">
    <source>
        <dbReference type="Google" id="ProtNLM"/>
    </source>
</evidence>
<dbReference type="PATRIC" id="fig|1618586.3.peg.764"/>
<feature type="transmembrane region" description="Helical" evidence="1">
    <location>
        <begin position="199"/>
        <end position="217"/>
    </location>
</feature>
<keyword evidence="1" id="KW-1133">Transmembrane helix</keyword>
<feature type="transmembrane region" description="Helical" evidence="1">
    <location>
        <begin position="122"/>
        <end position="141"/>
    </location>
</feature>
<dbReference type="Proteomes" id="UP000034803">
    <property type="component" value="Unassembled WGS sequence"/>
</dbReference>
<feature type="transmembrane region" description="Helical" evidence="1">
    <location>
        <begin position="84"/>
        <end position="110"/>
    </location>
</feature>
<name>A0A0G0AWV9_9BACT</name>
<feature type="transmembrane region" description="Helical" evidence="1">
    <location>
        <begin position="247"/>
        <end position="265"/>
    </location>
</feature>